<protein>
    <recommendedName>
        <fullName evidence="2">thymidine kinase</fullName>
        <ecNumber evidence="2">2.7.1.21</ecNumber>
    </recommendedName>
</protein>
<dbReference type="SUPFAM" id="SSF52540">
    <property type="entry name" value="P-loop containing nucleoside triphosphate hydrolases"/>
    <property type="match status" value="1"/>
</dbReference>
<name>A0A3A9JE68_9PROT</name>
<dbReference type="EMBL" id="RAQU01000203">
    <property type="protein sequence ID" value="RKK01916.1"/>
    <property type="molecule type" value="Genomic_DNA"/>
</dbReference>
<dbReference type="InParanoid" id="A0A3A9JE68"/>
<keyword evidence="4" id="KW-0808">Transferase</keyword>
<proteinExistence type="inferred from homology"/>
<keyword evidence="3" id="KW-0237">DNA synthesis</keyword>
<dbReference type="OrthoDB" id="9781579at2"/>
<dbReference type="AlphaFoldDB" id="A0A3A9JE68"/>
<keyword evidence="5" id="KW-0547">Nucleotide-binding</keyword>
<dbReference type="Pfam" id="PF00265">
    <property type="entry name" value="TK"/>
    <property type="match status" value="1"/>
</dbReference>
<evidence type="ECO:0000256" key="6">
    <source>
        <dbReference type="ARBA" id="ARBA00022777"/>
    </source>
</evidence>
<evidence type="ECO:0000313" key="8">
    <source>
        <dbReference type="EMBL" id="RKK01916.1"/>
    </source>
</evidence>
<dbReference type="InterPro" id="IPR027417">
    <property type="entry name" value="P-loop_NTPase"/>
</dbReference>
<dbReference type="GO" id="GO:0005524">
    <property type="term" value="F:ATP binding"/>
    <property type="evidence" value="ECO:0007669"/>
    <property type="project" value="UniProtKB-KW"/>
</dbReference>
<reference evidence="8 11" key="1">
    <citation type="submission" date="2018-09" db="EMBL/GenBank/DDBJ databases">
        <title>Roseomonas sp. nov., isolated from feces of Tibetan antelopes in the Qinghai-Tibet plateau, China.</title>
        <authorList>
            <person name="Tian Z."/>
        </authorList>
    </citation>
    <scope>NUCLEOTIDE SEQUENCE [LARGE SCALE GENOMIC DNA]</scope>
    <source>
        <strain evidence="9 10">Z23</strain>
        <strain evidence="8 11">Z24</strain>
    </source>
</reference>
<dbReference type="Proteomes" id="UP000278036">
    <property type="component" value="Unassembled WGS sequence"/>
</dbReference>
<evidence type="ECO:0000256" key="2">
    <source>
        <dbReference type="ARBA" id="ARBA00012118"/>
    </source>
</evidence>
<accession>A0A3A9JE68</accession>
<sequence>MTRGQLTISCSPMYAGKRAALLEHPVCAQAQGLRVSFLKPAFYTRSGTYRIPAHDSPSLSVAPVAVLPELRSPEIPCGAQAMPLDEVQFMAAPQIGGDAVDGSACCCRSRLMWSPASAWTGRAPV</sequence>
<keyword evidence="10" id="KW-1185">Reference proteome</keyword>
<evidence type="ECO:0000256" key="4">
    <source>
        <dbReference type="ARBA" id="ARBA00022679"/>
    </source>
</evidence>
<dbReference type="Gene3D" id="3.40.50.300">
    <property type="entry name" value="P-loop containing nucleotide triphosphate hydrolases"/>
    <property type="match status" value="1"/>
</dbReference>
<evidence type="ECO:0000313" key="11">
    <source>
        <dbReference type="Proteomes" id="UP000278036"/>
    </source>
</evidence>
<evidence type="ECO:0000313" key="9">
    <source>
        <dbReference type="EMBL" id="RMI15214.1"/>
    </source>
</evidence>
<comment type="caution">
    <text evidence="8">The sequence shown here is derived from an EMBL/GenBank/DDBJ whole genome shotgun (WGS) entry which is preliminary data.</text>
</comment>
<evidence type="ECO:0000256" key="3">
    <source>
        <dbReference type="ARBA" id="ARBA00022634"/>
    </source>
</evidence>
<dbReference type="GO" id="GO:0004797">
    <property type="term" value="F:thymidine kinase activity"/>
    <property type="evidence" value="ECO:0007669"/>
    <property type="project" value="UniProtKB-EC"/>
</dbReference>
<evidence type="ECO:0000256" key="1">
    <source>
        <dbReference type="ARBA" id="ARBA00007587"/>
    </source>
</evidence>
<dbReference type="GO" id="GO:0071897">
    <property type="term" value="P:DNA biosynthetic process"/>
    <property type="evidence" value="ECO:0007669"/>
    <property type="project" value="UniProtKB-KW"/>
</dbReference>
<evidence type="ECO:0000313" key="10">
    <source>
        <dbReference type="Proteomes" id="UP000274097"/>
    </source>
</evidence>
<gene>
    <name evidence="8" type="ORF">D6Z83_22465</name>
    <name evidence="9" type="ORF">EBE87_26740</name>
</gene>
<dbReference type="InterPro" id="IPR001267">
    <property type="entry name" value="Thymidine_kinase"/>
</dbReference>
<evidence type="ECO:0000256" key="7">
    <source>
        <dbReference type="ARBA" id="ARBA00022840"/>
    </source>
</evidence>
<comment type="similarity">
    <text evidence="1">Belongs to the thymidine kinase family.</text>
</comment>
<dbReference type="Proteomes" id="UP000274097">
    <property type="component" value="Unassembled WGS sequence"/>
</dbReference>
<dbReference type="EC" id="2.7.1.21" evidence="2"/>
<dbReference type="EMBL" id="RFLX01000072">
    <property type="protein sequence ID" value="RMI15214.1"/>
    <property type="molecule type" value="Genomic_DNA"/>
</dbReference>
<evidence type="ECO:0000256" key="5">
    <source>
        <dbReference type="ARBA" id="ARBA00022741"/>
    </source>
</evidence>
<keyword evidence="7" id="KW-0067">ATP-binding</keyword>
<dbReference type="RefSeq" id="WP_120640439.1">
    <property type="nucleotide sequence ID" value="NZ_RAQU01000203.1"/>
</dbReference>
<organism evidence="8 11">
    <name type="scientific">Teichococcus wenyumeiae</name>
    <dbReference type="NCBI Taxonomy" id="2478470"/>
    <lineage>
        <taxon>Bacteria</taxon>
        <taxon>Pseudomonadati</taxon>
        <taxon>Pseudomonadota</taxon>
        <taxon>Alphaproteobacteria</taxon>
        <taxon>Acetobacterales</taxon>
        <taxon>Roseomonadaceae</taxon>
        <taxon>Roseomonas</taxon>
    </lineage>
</organism>
<keyword evidence="6" id="KW-0418">Kinase</keyword>